<dbReference type="PANTHER" id="PTHR34504:SF2">
    <property type="entry name" value="UPF0150 PROTEIN SSL0259"/>
    <property type="match status" value="1"/>
</dbReference>
<evidence type="ECO:0000313" key="2">
    <source>
        <dbReference type="EMBL" id="MBR8827744.1"/>
    </source>
</evidence>
<dbReference type="InterPro" id="IPR051404">
    <property type="entry name" value="TA_system_antitoxin"/>
</dbReference>
<accession>A0A941JM27</accession>
<evidence type="ECO:0000259" key="1">
    <source>
        <dbReference type="Pfam" id="PF15919"/>
    </source>
</evidence>
<name>A0A941JM27_9CHRO</name>
<dbReference type="EMBL" id="JADQBC010000041">
    <property type="protein sequence ID" value="MBR8827744.1"/>
    <property type="molecule type" value="Genomic_DNA"/>
</dbReference>
<dbReference type="Proteomes" id="UP000767446">
    <property type="component" value="Unassembled WGS sequence"/>
</dbReference>
<dbReference type="PANTHER" id="PTHR34504">
    <property type="entry name" value="ANTITOXIN HICB"/>
    <property type="match status" value="1"/>
</dbReference>
<dbReference type="SUPFAM" id="SSF143100">
    <property type="entry name" value="TTHA1013/TTHA0281-like"/>
    <property type="match status" value="1"/>
</dbReference>
<dbReference type="InterPro" id="IPR035069">
    <property type="entry name" value="TTHA1013/TTHA0281-like"/>
</dbReference>
<gene>
    <name evidence="2" type="ORF">DSM107014_07520</name>
</gene>
<proteinExistence type="predicted"/>
<evidence type="ECO:0000313" key="3">
    <source>
        <dbReference type="Proteomes" id="UP000767446"/>
    </source>
</evidence>
<dbReference type="InterPro" id="IPR031807">
    <property type="entry name" value="HicB-like"/>
</dbReference>
<comment type="caution">
    <text evidence="2">The sequence shown here is derived from an EMBL/GenBank/DDBJ whole genome shotgun (WGS) entry which is preliminary data.</text>
</comment>
<dbReference type="Pfam" id="PF15919">
    <property type="entry name" value="HicB_lk_antitox"/>
    <property type="match status" value="1"/>
</dbReference>
<dbReference type="AlphaFoldDB" id="A0A941JM27"/>
<organism evidence="2 3">
    <name type="scientific">Gomphosphaeria aponina SAG 52.96 = DSM 107014</name>
    <dbReference type="NCBI Taxonomy" id="1521640"/>
    <lineage>
        <taxon>Bacteria</taxon>
        <taxon>Bacillati</taxon>
        <taxon>Cyanobacteriota</taxon>
        <taxon>Cyanophyceae</taxon>
        <taxon>Oscillatoriophycideae</taxon>
        <taxon>Chroococcales</taxon>
        <taxon>Gomphosphaeriaceae</taxon>
        <taxon>Gomphosphaeria</taxon>
    </lineage>
</organism>
<reference evidence="2" key="1">
    <citation type="submission" date="2021-02" db="EMBL/GenBank/DDBJ databases">
        <title>Metagenome analyses of Stigonema ocellatum DSM 106950, Chlorogloea purpurea SAG 13.99 and Gomphosphaeria aponina DSM 107014.</title>
        <authorList>
            <person name="Marter P."/>
            <person name="Huang S."/>
        </authorList>
    </citation>
    <scope>NUCLEOTIDE SEQUENCE</scope>
    <source>
        <strain evidence="2">JP213</strain>
    </source>
</reference>
<sequence>MKIKSKISTLQDYLKLNYPITFYPETEGGYTVIIQDLPGCISEGDTLEEAMKNILDAKKAWLETAWEYGDEIPFPSILSLVISH</sequence>
<protein>
    <submittedName>
        <fullName evidence="2">Type II toxin-antitoxin system HicB family antitoxin</fullName>
    </submittedName>
</protein>
<dbReference type="Gene3D" id="3.30.160.250">
    <property type="match status" value="1"/>
</dbReference>
<feature type="domain" description="HicB-like antitoxin of toxin-antitoxin system" evidence="1">
    <location>
        <begin position="18"/>
        <end position="80"/>
    </location>
</feature>